<dbReference type="EC" id="2.3.1.-" evidence="4"/>
<dbReference type="InterPro" id="IPR043968">
    <property type="entry name" value="SGNH"/>
</dbReference>
<feature type="transmembrane region" description="Helical" evidence="1">
    <location>
        <begin position="12"/>
        <end position="27"/>
    </location>
</feature>
<keyword evidence="1" id="KW-0812">Transmembrane</keyword>
<dbReference type="RefSeq" id="WP_369454189.1">
    <property type="nucleotide sequence ID" value="NZ_JBGCUO010000001.1"/>
</dbReference>
<dbReference type="Pfam" id="PF01757">
    <property type="entry name" value="Acyl_transf_3"/>
    <property type="match status" value="1"/>
</dbReference>
<feature type="transmembrane region" description="Helical" evidence="1">
    <location>
        <begin position="225"/>
        <end position="243"/>
    </location>
</feature>
<feature type="domain" description="SGNH" evidence="3">
    <location>
        <begin position="397"/>
        <end position="634"/>
    </location>
</feature>
<feature type="transmembrane region" description="Helical" evidence="1">
    <location>
        <begin position="193"/>
        <end position="213"/>
    </location>
</feature>
<evidence type="ECO:0000313" key="5">
    <source>
        <dbReference type="Proteomes" id="UP001562065"/>
    </source>
</evidence>
<comment type="caution">
    <text evidence="4">The sequence shown here is derived from an EMBL/GenBank/DDBJ whole genome shotgun (WGS) entry which is preliminary data.</text>
</comment>
<dbReference type="PANTHER" id="PTHR23028:SF53">
    <property type="entry name" value="ACYL_TRANSF_3 DOMAIN-CONTAINING PROTEIN"/>
    <property type="match status" value="1"/>
</dbReference>
<keyword evidence="5" id="KW-1185">Reference proteome</keyword>
<protein>
    <submittedName>
        <fullName evidence="4">Acyltransferase family protein</fullName>
        <ecNumber evidence="4">2.3.1.-</ecNumber>
    </submittedName>
</protein>
<dbReference type="PANTHER" id="PTHR23028">
    <property type="entry name" value="ACETYLTRANSFERASE"/>
    <property type="match status" value="1"/>
</dbReference>
<feature type="transmembrane region" description="Helical" evidence="1">
    <location>
        <begin position="33"/>
        <end position="53"/>
    </location>
</feature>
<reference evidence="4 5" key="1">
    <citation type="submission" date="2024-07" db="EMBL/GenBank/DDBJ databases">
        <authorList>
            <person name="Ren Q."/>
        </authorList>
    </citation>
    <scope>NUCLEOTIDE SEQUENCE [LARGE SCALE GENOMIC DNA]</scope>
    <source>
        <strain evidence="4 5">REN37</strain>
    </source>
</reference>
<evidence type="ECO:0000313" key="4">
    <source>
        <dbReference type="EMBL" id="MEY1660949.1"/>
    </source>
</evidence>
<organism evidence="4 5">
    <name type="scientific">Isoalcanivorax beigongshangi</name>
    <dbReference type="NCBI Taxonomy" id="3238810"/>
    <lineage>
        <taxon>Bacteria</taxon>
        <taxon>Pseudomonadati</taxon>
        <taxon>Pseudomonadota</taxon>
        <taxon>Gammaproteobacteria</taxon>
        <taxon>Oceanospirillales</taxon>
        <taxon>Alcanivoracaceae</taxon>
        <taxon>Isoalcanivorax</taxon>
    </lineage>
</organism>
<feature type="domain" description="Acyltransferase 3" evidence="2">
    <location>
        <begin position="8"/>
        <end position="320"/>
    </location>
</feature>
<evidence type="ECO:0000259" key="3">
    <source>
        <dbReference type="Pfam" id="PF19040"/>
    </source>
</evidence>
<evidence type="ECO:0000256" key="1">
    <source>
        <dbReference type="SAM" id="Phobius"/>
    </source>
</evidence>
<gene>
    <name evidence="4" type="ORF">AB5I84_02175</name>
</gene>
<feature type="transmembrane region" description="Helical" evidence="1">
    <location>
        <begin position="137"/>
        <end position="157"/>
    </location>
</feature>
<dbReference type="Proteomes" id="UP001562065">
    <property type="component" value="Unassembled WGS sequence"/>
</dbReference>
<keyword evidence="1" id="KW-1133">Transmembrane helix</keyword>
<feature type="transmembrane region" description="Helical" evidence="1">
    <location>
        <begin position="310"/>
        <end position="327"/>
    </location>
</feature>
<dbReference type="GO" id="GO:0016746">
    <property type="term" value="F:acyltransferase activity"/>
    <property type="evidence" value="ECO:0007669"/>
    <property type="project" value="UniProtKB-KW"/>
</dbReference>
<dbReference type="InterPro" id="IPR050879">
    <property type="entry name" value="Acyltransferase_3"/>
</dbReference>
<keyword evidence="4" id="KW-0012">Acyltransferase</keyword>
<dbReference type="InterPro" id="IPR002656">
    <property type="entry name" value="Acyl_transf_3_dom"/>
</dbReference>
<dbReference type="Pfam" id="PF19040">
    <property type="entry name" value="SGNH"/>
    <property type="match status" value="1"/>
</dbReference>
<accession>A0ABV4AE01</accession>
<proteinExistence type="predicted"/>
<keyword evidence="4" id="KW-0808">Transferase</keyword>
<feature type="transmembrane region" description="Helical" evidence="1">
    <location>
        <begin position="339"/>
        <end position="361"/>
    </location>
</feature>
<keyword evidence="1" id="KW-0472">Membrane</keyword>
<evidence type="ECO:0000259" key="2">
    <source>
        <dbReference type="Pfam" id="PF01757"/>
    </source>
</evidence>
<name>A0ABV4AE01_9GAMM</name>
<feature type="transmembrane region" description="Helical" evidence="1">
    <location>
        <begin position="164"/>
        <end position="181"/>
    </location>
</feature>
<feature type="transmembrane region" description="Helical" evidence="1">
    <location>
        <begin position="74"/>
        <end position="93"/>
    </location>
</feature>
<dbReference type="EMBL" id="JBGCUO010000001">
    <property type="protein sequence ID" value="MEY1660949.1"/>
    <property type="molecule type" value="Genomic_DNA"/>
</dbReference>
<sequence>MSTAFRTDINGLRAWAVLLVVLFHFAVPGFGAGFAGVDVFFVISGYLMAQILHRGLSHGNLSLVTFYASRVRRIYPALVLVSVACLVAGWFLLVPEHYMALGRHVRESLLFNSNHRYLSEAGYFDTAAESKWMLHTWSLSVEWQFYMLYPLLMWGLFRWVRSHLALLAITVVLIAASLGWSEWLAQHRPDEAFYGFFARAWELLAGGAVFHLCALTTLPRRLGQGFHWAGLGIIVLTACVVTPAAWPGLWALLPVLGAALVIIGRSESPLTKGRLWDWLGERSYSIYLWHWPLAAMLHTLGLFQSASWRLAALALALLLAELAYRFMERPLRERLGRRSNRFTLGGALLLLLVVGGSAQAVRQLGFPERMPEHVKAILYAYPDHNPRREECLGVEFDCHYGPDGPVAMVLAGDSHADTVANPLMAARGGQTGNILFQGNSACLTLPGLAHTDKDRQDCVDLGNELPDVLATLPGVPLVLVNRLSEYTNGSQIDADRKAYFYIPGGDRYFTAAWFEQFRHWYLETLCGLAAEREVWIMRPIPEMDVDVTSTLAQQALMGQSQPVYISRARYAERHAYALSLQDQAVEQCGVRLIDITSALCDDQRCYGSDNGLPLYRDEDHLNEFGNQRLTPVFERYFGVGRPAAD</sequence>